<dbReference type="EMBL" id="JACIEG010000004">
    <property type="protein sequence ID" value="MBB3969780.1"/>
    <property type="molecule type" value="Genomic_DNA"/>
</dbReference>
<sequence>MSMQAVIIMVLFIAAVFYVGRLLYKSLFAKKGCRSNCKCGVDFSNIDTGKQPG</sequence>
<feature type="transmembrane region" description="Helical" evidence="1">
    <location>
        <begin position="6"/>
        <end position="24"/>
    </location>
</feature>
<accession>A0A4Y8A9N2</accession>
<dbReference type="OrthoDB" id="771982at2"/>
<keyword evidence="1" id="KW-0812">Transmembrane</keyword>
<organism evidence="3 4">
    <name type="scientific">Mucilaginibacter phyllosphaerae</name>
    <dbReference type="NCBI Taxonomy" id="1812349"/>
    <lineage>
        <taxon>Bacteria</taxon>
        <taxon>Pseudomonadati</taxon>
        <taxon>Bacteroidota</taxon>
        <taxon>Sphingobacteriia</taxon>
        <taxon>Sphingobacteriales</taxon>
        <taxon>Sphingobacteriaceae</taxon>
        <taxon>Mucilaginibacter</taxon>
    </lineage>
</organism>
<dbReference type="Proteomes" id="UP000297248">
    <property type="component" value="Unassembled WGS sequence"/>
</dbReference>
<reference evidence="3 4" key="1">
    <citation type="journal article" date="2016" name="Int. J. Syst. Evol. Microbiol.">
        <title>Proposal of Mucilaginibacter phyllosphaerae sp. nov. isolated from the phyllosphere of Galium album.</title>
        <authorList>
            <person name="Aydogan E.L."/>
            <person name="Busse H.J."/>
            <person name="Moser G."/>
            <person name="Muller C."/>
            <person name="Kampfer P."/>
            <person name="Glaeser S.P."/>
        </authorList>
    </citation>
    <scope>NUCLEOTIDE SEQUENCE [LARGE SCALE GENOMIC DNA]</scope>
    <source>
        <strain evidence="3 4">PP-F2FG21</strain>
    </source>
</reference>
<gene>
    <name evidence="3" type="ORF">E2R65_14695</name>
    <name evidence="2" type="ORF">GGR35_002393</name>
</gene>
<evidence type="ECO:0000313" key="3">
    <source>
        <dbReference type="EMBL" id="TEW65160.1"/>
    </source>
</evidence>
<evidence type="ECO:0000313" key="2">
    <source>
        <dbReference type="EMBL" id="MBB3969780.1"/>
    </source>
</evidence>
<dbReference type="Pfam" id="PF12669">
    <property type="entry name" value="FeoB_associated"/>
    <property type="match status" value="1"/>
</dbReference>
<evidence type="ECO:0000256" key="1">
    <source>
        <dbReference type="SAM" id="Phobius"/>
    </source>
</evidence>
<proteinExistence type="predicted"/>
<keyword evidence="1" id="KW-0472">Membrane</keyword>
<dbReference type="RefSeq" id="WP_134337233.1">
    <property type="nucleotide sequence ID" value="NZ_BMCZ01000005.1"/>
</dbReference>
<keyword evidence="1" id="KW-1133">Transmembrane helix</keyword>
<reference evidence="3" key="2">
    <citation type="submission" date="2019-03" db="EMBL/GenBank/DDBJ databases">
        <authorList>
            <person name="Yan Y.-Q."/>
            <person name="Du Z.-J."/>
        </authorList>
    </citation>
    <scope>NUCLEOTIDE SEQUENCE</scope>
    <source>
        <strain evidence="3">PP-F2FG21</strain>
    </source>
</reference>
<name>A0A4Y8A9N2_9SPHI</name>
<dbReference type="EMBL" id="SNQG01000005">
    <property type="protein sequence ID" value="TEW65160.1"/>
    <property type="molecule type" value="Genomic_DNA"/>
</dbReference>
<dbReference type="AlphaFoldDB" id="A0A4Y8A9N2"/>
<evidence type="ECO:0000313" key="4">
    <source>
        <dbReference type="Proteomes" id="UP000297248"/>
    </source>
</evidence>
<evidence type="ECO:0000313" key="5">
    <source>
        <dbReference type="Proteomes" id="UP000583101"/>
    </source>
</evidence>
<comment type="caution">
    <text evidence="3">The sequence shown here is derived from an EMBL/GenBank/DDBJ whole genome shotgun (WGS) entry which is preliminary data.</text>
</comment>
<protein>
    <submittedName>
        <fullName evidence="3">FeoB-associated Cys-rich membrane protein</fullName>
    </submittedName>
</protein>
<dbReference type="Proteomes" id="UP000583101">
    <property type="component" value="Unassembled WGS sequence"/>
</dbReference>
<reference evidence="2 5" key="3">
    <citation type="submission" date="2020-08" db="EMBL/GenBank/DDBJ databases">
        <title>Genomic Encyclopedia of Type Strains, Phase IV (KMG-IV): sequencing the most valuable type-strain genomes for metagenomic binning, comparative biology and taxonomic classification.</title>
        <authorList>
            <person name="Goeker M."/>
        </authorList>
    </citation>
    <scope>NUCLEOTIDE SEQUENCE [LARGE SCALE GENOMIC DNA]</scope>
    <source>
        <strain evidence="2 5">DSM 100995</strain>
    </source>
</reference>
<keyword evidence="5" id="KW-1185">Reference proteome</keyword>